<dbReference type="AlphaFoldDB" id="A0ABD2M8X1"/>
<name>A0ABD2M8X1_9BILA</name>
<dbReference type="InterPro" id="IPR050274">
    <property type="entry name" value="Nuclear_hormone_rcpt_NR2"/>
</dbReference>
<dbReference type="PANTHER" id="PTHR24083">
    <property type="entry name" value="NUCLEAR HORMONE RECEPTOR"/>
    <property type="match status" value="1"/>
</dbReference>
<dbReference type="InterPro" id="IPR035500">
    <property type="entry name" value="NHR-like_dom_sf"/>
</dbReference>
<keyword evidence="2" id="KW-0804">Transcription</keyword>
<evidence type="ECO:0008006" key="6">
    <source>
        <dbReference type="Google" id="ProtNLM"/>
    </source>
</evidence>
<sequence length="314" mass="35604">MLRSLQTLFPPFGFVAEGFQMQKWWQMRHFTKCKRCRLDKCFAVGMNPRNVCGINFIGSERVAPKTEQTELESPEIDMNFGETTTDHNNAETTKWAETDSPLVQKNFAGFIFMKNLLEVEQKVQGIRSSITIIPKQFYDRCVSFESILESSSKLNSTLIACADRFSTQMPSPPSEMFYEIIRQTGPFCKMPPYLAMDLLFVFEIGKTFPFFQRLSISDKIALSSNISAPLLMLSNGFYSVQQNSDINCGAAAGARRYVELMALIEFAFNSGAKHRELLTYVSNVLDPQFDLVMPPVLAKVCTKGPVELHQLLPY</sequence>
<reference evidence="4 5" key="1">
    <citation type="submission" date="2024-10" db="EMBL/GenBank/DDBJ databases">
        <authorList>
            <person name="Kim D."/>
        </authorList>
    </citation>
    <scope>NUCLEOTIDE SEQUENCE [LARGE SCALE GENOMIC DNA]</scope>
    <source>
        <strain evidence="4">BH-2024</strain>
    </source>
</reference>
<evidence type="ECO:0000313" key="4">
    <source>
        <dbReference type="EMBL" id="KAL3123965.1"/>
    </source>
</evidence>
<comment type="caution">
    <text evidence="4">The sequence shown here is derived from an EMBL/GenBank/DDBJ whole genome shotgun (WGS) entry which is preliminary data.</text>
</comment>
<organism evidence="4 5">
    <name type="scientific">Heterodera trifolii</name>
    <dbReference type="NCBI Taxonomy" id="157864"/>
    <lineage>
        <taxon>Eukaryota</taxon>
        <taxon>Metazoa</taxon>
        <taxon>Ecdysozoa</taxon>
        <taxon>Nematoda</taxon>
        <taxon>Chromadorea</taxon>
        <taxon>Rhabditida</taxon>
        <taxon>Tylenchina</taxon>
        <taxon>Tylenchomorpha</taxon>
        <taxon>Tylenchoidea</taxon>
        <taxon>Heteroderidae</taxon>
        <taxon>Heteroderinae</taxon>
        <taxon>Heterodera</taxon>
    </lineage>
</organism>
<gene>
    <name evidence="4" type="ORF">niasHT_003672</name>
</gene>
<keyword evidence="5" id="KW-1185">Reference proteome</keyword>
<dbReference type="SUPFAM" id="SSF57716">
    <property type="entry name" value="Glucocorticoid receptor-like (DNA-binding domain)"/>
    <property type="match status" value="1"/>
</dbReference>
<keyword evidence="3" id="KW-0675">Receptor</keyword>
<evidence type="ECO:0000256" key="2">
    <source>
        <dbReference type="ARBA" id="ARBA00023163"/>
    </source>
</evidence>
<keyword evidence="1" id="KW-0805">Transcription regulation</keyword>
<dbReference type="SUPFAM" id="SSF48508">
    <property type="entry name" value="Nuclear receptor ligand-binding domain"/>
    <property type="match status" value="1"/>
</dbReference>
<protein>
    <recommendedName>
        <fullName evidence="6">Nuclear receptor domain-containing protein</fullName>
    </recommendedName>
</protein>
<evidence type="ECO:0000256" key="1">
    <source>
        <dbReference type="ARBA" id="ARBA00023015"/>
    </source>
</evidence>
<evidence type="ECO:0000256" key="3">
    <source>
        <dbReference type="ARBA" id="ARBA00023170"/>
    </source>
</evidence>
<proteinExistence type="predicted"/>
<evidence type="ECO:0000313" key="5">
    <source>
        <dbReference type="Proteomes" id="UP001620626"/>
    </source>
</evidence>
<accession>A0ABD2M8X1</accession>
<dbReference type="Proteomes" id="UP001620626">
    <property type="component" value="Unassembled WGS sequence"/>
</dbReference>
<dbReference type="EMBL" id="JBICBT010000081">
    <property type="protein sequence ID" value="KAL3123965.1"/>
    <property type="molecule type" value="Genomic_DNA"/>
</dbReference>